<feature type="transmembrane region" description="Helical" evidence="2">
    <location>
        <begin position="117"/>
        <end position="135"/>
    </location>
</feature>
<dbReference type="Gramene" id="TraesCS7D02G181100.1">
    <property type="protein sequence ID" value="TraesCS7D02G181100.1.cds1"/>
    <property type="gene ID" value="TraesCS7D02G181100"/>
</dbReference>
<dbReference type="Gramene" id="TraesROB_scaffold_016911_01G000300.1">
    <property type="protein sequence ID" value="TraesROB_scaffold_016911_01G000300.1"/>
    <property type="gene ID" value="TraesROB_scaffold_016911_01G000300"/>
</dbReference>
<keyword evidence="2" id="KW-0812">Transmembrane</keyword>
<dbReference type="Gramene" id="TraesPARA_EIv1.0_2545900.1">
    <property type="protein sequence ID" value="TraesPARA_EIv1.0_2545900.1.CDS1"/>
    <property type="gene ID" value="TraesPARA_EIv1.0_2545900"/>
</dbReference>
<proteinExistence type="predicted"/>
<dbReference type="Gramene" id="TraesCAD_scaffold_011479_01G000300.1">
    <property type="protein sequence ID" value="TraesCAD_scaffold_011479_01G000300.1"/>
    <property type="gene ID" value="TraesCAD_scaffold_011479_01G000300"/>
</dbReference>
<accession>A0A3B6TBS6</accession>
<feature type="chain" id="PRO_5043181222" evidence="3">
    <location>
        <begin position="21"/>
        <end position="136"/>
    </location>
</feature>
<dbReference type="RefSeq" id="XP_044442214.1">
    <property type="nucleotide sequence ID" value="XM_044586279.1"/>
</dbReference>
<dbReference type="Gramene" id="TraesNOR7D03G04382670.1">
    <property type="protein sequence ID" value="TraesNOR7D03G04382670.1.CDS1"/>
    <property type="gene ID" value="TraesNOR7D03G04382670"/>
</dbReference>
<evidence type="ECO:0000256" key="3">
    <source>
        <dbReference type="SAM" id="SignalP"/>
    </source>
</evidence>
<organism evidence="4">
    <name type="scientific">Triticum aestivum</name>
    <name type="common">Wheat</name>
    <dbReference type="NCBI Taxonomy" id="4565"/>
    <lineage>
        <taxon>Eukaryota</taxon>
        <taxon>Viridiplantae</taxon>
        <taxon>Streptophyta</taxon>
        <taxon>Embryophyta</taxon>
        <taxon>Tracheophyta</taxon>
        <taxon>Spermatophyta</taxon>
        <taxon>Magnoliopsida</taxon>
        <taxon>Liliopsida</taxon>
        <taxon>Poales</taxon>
        <taxon>Poaceae</taxon>
        <taxon>BOP clade</taxon>
        <taxon>Pooideae</taxon>
        <taxon>Triticodae</taxon>
        <taxon>Triticeae</taxon>
        <taxon>Triticinae</taxon>
        <taxon>Triticum</taxon>
    </lineage>
</organism>
<dbReference type="Gramene" id="TraesWEE_scaffold_031424_01G000300.1">
    <property type="protein sequence ID" value="TraesWEE_scaffold_031424_01G000300.1"/>
    <property type="gene ID" value="TraesWEE_scaffold_031424_01G000300"/>
</dbReference>
<dbReference type="Gramene" id="TraesJAG7D03G04316770.1">
    <property type="protein sequence ID" value="TraesJAG7D03G04316770.1.CDS1"/>
    <property type="gene ID" value="TraesJAG7D03G04316770"/>
</dbReference>
<dbReference type="Gramene" id="TraesLDM7D03G04339980.1">
    <property type="protein sequence ID" value="TraesLDM7D03G04339980.1.CDS1"/>
    <property type="gene ID" value="TraesLDM7D03G04339980"/>
</dbReference>
<keyword evidence="2" id="KW-1133">Transmembrane helix</keyword>
<reference evidence="4" key="1">
    <citation type="submission" date="2018-08" db="EMBL/GenBank/DDBJ databases">
        <authorList>
            <person name="Rossello M."/>
        </authorList>
    </citation>
    <scope>NUCLEOTIDE SEQUENCE [LARGE SCALE GENOMIC DNA]</scope>
    <source>
        <strain evidence="4">cv. Chinese Spring</strain>
    </source>
</reference>
<reference evidence="4" key="2">
    <citation type="submission" date="2018-10" db="UniProtKB">
        <authorList>
            <consortium name="EnsemblPlants"/>
        </authorList>
    </citation>
    <scope>IDENTIFICATION</scope>
</reference>
<dbReference type="Gramene" id="TraesCS7D03G0407100.1">
    <property type="protein sequence ID" value="TraesCS7D03G0407100.1.CDS1"/>
    <property type="gene ID" value="TraesCS7D03G0407100"/>
</dbReference>
<feature type="compositionally biased region" description="Pro residues" evidence="1">
    <location>
        <begin position="44"/>
        <end position="72"/>
    </location>
</feature>
<evidence type="ECO:0000256" key="2">
    <source>
        <dbReference type="SAM" id="Phobius"/>
    </source>
</evidence>
<evidence type="ECO:0000256" key="1">
    <source>
        <dbReference type="SAM" id="MobiDB-lite"/>
    </source>
</evidence>
<evidence type="ECO:0000313" key="4">
    <source>
        <dbReference type="EnsemblPlants" id="TraesCS7D02G181100.1.cds1"/>
    </source>
</evidence>
<feature type="signal peptide" evidence="3">
    <location>
        <begin position="1"/>
        <end position="20"/>
    </location>
</feature>
<dbReference type="Gramene" id="TraesLAC7D03G04280770.1">
    <property type="protein sequence ID" value="TraesLAC7D03G04280770.1.CDS1"/>
    <property type="gene ID" value="TraesLAC7D03G04280770"/>
</dbReference>
<feature type="region of interest" description="Disordered" evidence="1">
    <location>
        <begin position="38"/>
        <end position="72"/>
    </location>
</feature>
<dbReference type="Proteomes" id="UP000019116">
    <property type="component" value="Chromosome 7D"/>
</dbReference>
<dbReference type="Gramene" id="TraesCLE_scaffold_079563_01G000300.1">
    <property type="protein sequence ID" value="TraesCLE_scaffold_079563_01G000300.1"/>
    <property type="gene ID" value="TraesCLE_scaffold_079563_01G000300"/>
</dbReference>
<dbReference type="Gramene" id="TraesSTA7D03G04327440.1">
    <property type="protein sequence ID" value="TraesSTA7D03G04327440.1.CDS1"/>
    <property type="gene ID" value="TraesSTA7D03G04327440"/>
</dbReference>
<protein>
    <submittedName>
        <fullName evidence="4">Uncharacterized protein</fullName>
    </submittedName>
</protein>
<evidence type="ECO:0000313" key="5">
    <source>
        <dbReference type="Proteomes" id="UP000019116"/>
    </source>
</evidence>
<keyword evidence="2" id="KW-0472">Membrane</keyword>
<keyword evidence="5" id="KW-1185">Reference proteome</keyword>
<dbReference type="Gramene" id="TraesMAC7D03G04326240.1">
    <property type="protein sequence ID" value="TraesMAC7D03G04326240.1.CDS1"/>
    <property type="gene ID" value="TraesMAC7D03G04326240"/>
</dbReference>
<dbReference type="AlphaFoldDB" id="A0A3B6TBS6"/>
<dbReference type="Gramene" id="TraesSYM7D03G04386740.1">
    <property type="protein sequence ID" value="TraesSYM7D03G04386740.1.CDS1"/>
    <property type="gene ID" value="TraesSYM7D03G04386740"/>
</dbReference>
<dbReference type="GeneID" id="123168405"/>
<name>A0A3B6TBS6_WHEAT</name>
<gene>
    <name evidence="4" type="primary">LOC123168405</name>
</gene>
<sequence>MTLLLLHALLLASAAVAAAASEIGDTAGGNATTAQGLCNGAGCQPPPQPLPIYGGPPPSQPSRTPPSPGMQAPCPPVTPVCCGGQNTPQQPYYQAPPIGYLPYYNESASSVLVPPTPVAAVAYYVIVPCLLLWVMV</sequence>
<keyword evidence="3" id="KW-0732">Signal</keyword>
<dbReference type="OMA" id="CLLLWVM"/>
<dbReference type="Gramene" id="TraesJUL7D03G04377470.1">
    <property type="protein sequence ID" value="TraesJUL7D03G04377470.1.CDS1"/>
    <property type="gene ID" value="TraesJUL7D03G04377470"/>
</dbReference>
<dbReference type="Gramene" id="TraesARI7D03G04409020.1">
    <property type="protein sequence ID" value="TraesARI7D03G04409020.1.CDS1"/>
    <property type="gene ID" value="TraesARI7D03G04409020"/>
</dbReference>
<dbReference type="Gramene" id="TraesRN7D0100421300.1">
    <property type="protein sequence ID" value="TraesRN7D0100421300.1"/>
    <property type="gene ID" value="TraesRN7D0100421300"/>
</dbReference>
<dbReference type="EnsemblPlants" id="TraesCS7D02G181100.1">
    <property type="protein sequence ID" value="TraesCS7D02G181100.1.cds1"/>
    <property type="gene ID" value="TraesCS7D02G181100"/>
</dbReference>